<dbReference type="AlphaFoldDB" id="A0AAV5S4J7"/>
<dbReference type="Proteomes" id="UP001377567">
    <property type="component" value="Unassembled WGS sequence"/>
</dbReference>
<feature type="compositionally biased region" description="Polar residues" evidence="1">
    <location>
        <begin position="142"/>
        <end position="163"/>
    </location>
</feature>
<feature type="region of interest" description="Disordered" evidence="1">
    <location>
        <begin position="142"/>
        <end position="166"/>
    </location>
</feature>
<feature type="compositionally biased region" description="Low complexity" evidence="1">
    <location>
        <begin position="193"/>
        <end position="207"/>
    </location>
</feature>
<keyword evidence="3" id="KW-1185">Reference proteome</keyword>
<name>A0AAV5S4J7_MAUHU</name>
<evidence type="ECO:0000313" key="2">
    <source>
        <dbReference type="EMBL" id="GMM58650.1"/>
    </source>
</evidence>
<sequence>MNQARRRMSQAKTQILITGVPKARFTAKWPEDLEKQLFVTQFPQHKSKLSYYSPLAFLNRIVIILDDEESAKQIYEFLQPIVTKTGDDMKIFLTESLLVPRSRSVDDTANVTPVRKGSITEALLESGKPILSLDTNPSNTGVNANSLSIGSPSLSPQRNNAGSPTLLKFSDDSKPCYYKEPLPQSASQTNLTSISDNSISPISSNVSQVTPDSSKKGKPAFLRVNTFSTGIPGAKGDGSDAPRSPSITVDHFVQ</sequence>
<dbReference type="EMBL" id="BTGD01000025">
    <property type="protein sequence ID" value="GMM58650.1"/>
    <property type="molecule type" value="Genomic_DNA"/>
</dbReference>
<comment type="caution">
    <text evidence="2">The sequence shown here is derived from an EMBL/GenBank/DDBJ whole genome shotgun (WGS) entry which is preliminary data.</text>
</comment>
<reference evidence="2 3" key="1">
    <citation type="journal article" date="2023" name="Elife">
        <title>Identification of key yeast species and microbe-microbe interactions impacting larval growth of Drosophila in the wild.</title>
        <authorList>
            <person name="Mure A."/>
            <person name="Sugiura Y."/>
            <person name="Maeda R."/>
            <person name="Honda K."/>
            <person name="Sakurai N."/>
            <person name="Takahashi Y."/>
            <person name="Watada M."/>
            <person name="Katoh T."/>
            <person name="Gotoh A."/>
            <person name="Gotoh Y."/>
            <person name="Taniguchi I."/>
            <person name="Nakamura K."/>
            <person name="Hayashi T."/>
            <person name="Katayama T."/>
            <person name="Uemura T."/>
            <person name="Hattori Y."/>
        </authorList>
    </citation>
    <scope>NUCLEOTIDE SEQUENCE [LARGE SCALE GENOMIC DNA]</scope>
    <source>
        <strain evidence="2 3">KH-74</strain>
    </source>
</reference>
<evidence type="ECO:0000313" key="3">
    <source>
        <dbReference type="Proteomes" id="UP001377567"/>
    </source>
</evidence>
<evidence type="ECO:0000256" key="1">
    <source>
        <dbReference type="SAM" id="MobiDB-lite"/>
    </source>
</evidence>
<protein>
    <submittedName>
        <fullName evidence="2">Rcn2 protein</fullName>
    </submittedName>
</protein>
<accession>A0AAV5S4J7</accession>
<gene>
    <name evidence="2" type="ORF">DAKH74_052670</name>
</gene>
<feature type="region of interest" description="Disordered" evidence="1">
    <location>
        <begin position="179"/>
        <end position="254"/>
    </location>
</feature>
<organism evidence="2 3">
    <name type="scientific">Maudiozyma humilis</name>
    <name type="common">Sour dough yeast</name>
    <name type="synonym">Kazachstania humilis</name>
    <dbReference type="NCBI Taxonomy" id="51915"/>
    <lineage>
        <taxon>Eukaryota</taxon>
        <taxon>Fungi</taxon>
        <taxon>Dikarya</taxon>
        <taxon>Ascomycota</taxon>
        <taxon>Saccharomycotina</taxon>
        <taxon>Saccharomycetes</taxon>
        <taxon>Saccharomycetales</taxon>
        <taxon>Saccharomycetaceae</taxon>
        <taxon>Maudiozyma</taxon>
    </lineage>
</organism>
<proteinExistence type="predicted"/>